<dbReference type="EMBL" id="FTNI01000029">
    <property type="protein sequence ID" value="SIS12344.1"/>
    <property type="molecule type" value="Genomic_DNA"/>
</dbReference>
<dbReference type="Proteomes" id="UP000186096">
    <property type="component" value="Unassembled WGS sequence"/>
</dbReference>
<reference evidence="2" key="1">
    <citation type="submission" date="2017-01" db="EMBL/GenBank/DDBJ databases">
        <authorList>
            <person name="Varghese N."/>
            <person name="Submissions S."/>
        </authorList>
    </citation>
    <scope>NUCLEOTIDE SEQUENCE [LARGE SCALE GENOMIC DNA]</scope>
    <source>
        <strain evidence="2">ATCC 12950</strain>
    </source>
</reference>
<dbReference type="RefSeq" id="WP_159454867.1">
    <property type="nucleotide sequence ID" value="NZ_FTNI01000029.1"/>
</dbReference>
<keyword evidence="2" id="KW-1185">Reference proteome</keyword>
<name>A0A1N7GIC3_9ACTN</name>
<sequence>MHGLVLVDQDAPDPHDYYPHLLMRRTDPGYEDGPCEASPFNPRSWLEVHQVSALSYPN</sequence>
<protein>
    <submittedName>
        <fullName evidence="1">Uncharacterized protein</fullName>
    </submittedName>
</protein>
<dbReference type="AlphaFoldDB" id="A0A1N7GIC3"/>
<gene>
    <name evidence="1" type="ORF">SAMN05421833_12957</name>
</gene>
<evidence type="ECO:0000313" key="2">
    <source>
        <dbReference type="Proteomes" id="UP000186096"/>
    </source>
</evidence>
<proteinExistence type="predicted"/>
<evidence type="ECO:0000313" key="1">
    <source>
        <dbReference type="EMBL" id="SIS12344.1"/>
    </source>
</evidence>
<accession>A0A1N7GIC3</accession>
<dbReference type="OrthoDB" id="4203926at2"/>
<organism evidence="1 2">
    <name type="scientific">Microbispora rosea</name>
    <dbReference type="NCBI Taxonomy" id="58117"/>
    <lineage>
        <taxon>Bacteria</taxon>
        <taxon>Bacillati</taxon>
        <taxon>Actinomycetota</taxon>
        <taxon>Actinomycetes</taxon>
        <taxon>Streptosporangiales</taxon>
        <taxon>Streptosporangiaceae</taxon>
        <taxon>Microbispora</taxon>
    </lineage>
</organism>